<dbReference type="GO" id="GO:0030494">
    <property type="term" value="P:bacteriochlorophyll biosynthetic process"/>
    <property type="evidence" value="ECO:0007669"/>
    <property type="project" value="InterPro"/>
</dbReference>
<evidence type="ECO:0000259" key="1">
    <source>
        <dbReference type="SMART" id="SM00989"/>
    </source>
</evidence>
<dbReference type="SUPFAM" id="SSF111126">
    <property type="entry name" value="Ligand-binding domain in the NO signalling and Golgi transport"/>
    <property type="match status" value="1"/>
</dbReference>
<proteinExistence type="predicted"/>
<dbReference type="AlphaFoldDB" id="A0A1H4E302"/>
<keyword evidence="3" id="KW-1185">Reference proteome</keyword>
<name>A0A1H4E302_9RHOB</name>
<dbReference type="InterPro" id="IPR024096">
    <property type="entry name" value="NO_sig/Golgi_transp_ligand-bd"/>
</dbReference>
<protein>
    <submittedName>
        <fullName evidence="2">Divinyl protochlorophyllide a 8-vinyl-reductase</fullName>
    </submittedName>
</protein>
<dbReference type="EMBL" id="FNQM01000012">
    <property type="protein sequence ID" value="SEA79434.1"/>
    <property type="molecule type" value="Genomic_DNA"/>
</dbReference>
<dbReference type="RefSeq" id="WP_093254980.1">
    <property type="nucleotide sequence ID" value="NZ_FNQM01000012.1"/>
</dbReference>
<dbReference type="GO" id="GO:0015979">
    <property type="term" value="P:photosynthesis"/>
    <property type="evidence" value="ECO:0007669"/>
    <property type="project" value="InterPro"/>
</dbReference>
<evidence type="ECO:0000313" key="2">
    <source>
        <dbReference type="EMBL" id="SEA79434.1"/>
    </source>
</evidence>
<organism evidence="2 3">
    <name type="scientific">Rubrimonas cliftonensis</name>
    <dbReference type="NCBI Taxonomy" id="89524"/>
    <lineage>
        <taxon>Bacteria</taxon>
        <taxon>Pseudomonadati</taxon>
        <taxon>Pseudomonadota</taxon>
        <taxon>Alphaproteobacteria</taxon>
        <taxon>Rhodobacterales</taxon>
        <taxon>Paracoccaceae</taxon>
        <taxon>Rubrimonas</taxon>
    </lineage>
</organism>
<dbReference type="SMART" id="SM00989">
    <property type="entry name" value="V4R"/>
    <property type="match status" value="1"/>
</dbReference>
<dbReference type="Pfam" id="PF02830">
    <property type="entry name" value="V4R"/>
    <property type="match status" value="1"/>
</dbReference>
<dbReference type="Proteomes" id="UP000198703">
    <property type="component" value="Unassembled WGS sequence"/>
</dbReference>
<evidence type="ECO:0000313" key="3">
    <source>
        <dbReference type="Proteomes" id="UP000198703"/>
    </source>
</evidence>
<dbReference type="STRING" id="89524.SAMN05444370_11221"/>
<dbReference type="NCBIfam" id="TIGR02019">
    <property type="entry name" value="BchJ"/>
    <property type="match status" value="1"/>
</dbReference>
<dbReference type="InterPro" id="IPR010249">
    <property type="entry name" value="BchJ"/>
</dbReference>
<dbReference type="Gene3D" id="3.30.1380.20">
    <property type="entry name" value="Trafficking protein particle complex subunit 3"/>
    <property type="match status" value="1"/>
</dbReference>
<gene>
    <name evidence="2" type="ORF">SAMN05444370_11221</name>
</gene>
<reference evidence="2 3" key="1">
    <citation type="submission" date="2016-10" db="EMBL/GenBank/DDBJ databases">
        <authorList>
            <person name="de Groot N.N."/>
        </authorList>
    </citation>
    <scope>NUCLEOTIDE SEQUENCE [LARGE SCALE GENOMIC DNA]</scope>
    <source>
        <strain evidence="2 3">DSM 15345</strain>
    </source>
</reference>
<sequence>MSAAPAIGAPAAVAADGHARQPARIGPNAVIQTAAALRALGGEACAAEVFGAAGVAHWLAAPPDGMAGEAGVARLHREMARRAPEAAADAGRRVAAYLLANRIPAPARRLMARLPRPLAARALLLAIRANAWTFAGSGRVRVSGWRRPVVEIAGNPLAVGGCRWHAAVFEGLFAALVSPRAQVRETACCAAGAPACRFEIVLDGSG</sequence>
<dbReference type="InterPro" id="IPR004096">
    <property type="entry name" value="V4R"/>
</dbReference>
<accession>A0A1H4E302</accession>
<feature type="domain" description="4-vinyl reductase 4VR" evidence="1">
    <location>
        <begin position="147"/>
        <end position="202"/>
    </location>
</feature>
<dbReference type="OrthoDB" id="2080515at2"/>